<dbReference type="Pfam" id="PF00015">
    <property type="entry name" value="MCPsignal"/>
    <property type="match status" value="1"/>
</dbReference>
<dbReference type="InterPro" id="IPR004089">
    <property type="entry name" value="MCPsignal_dom"/>
</dbReference>
<dbReference type="Gene3D" id="1.10.287.950">
    <property type="entry name" value="Methyl-accepting chemotaxis protein"/>
    <property type="match status" value="1"/>
</dbReference>
<comment type="similarity">
    <text evidence="3">Belongs to the methyl-accepting chemotaxis (MCP) protein family.</text>
</comment>
<dbReference type="SMART" id="SM00283">
    <property type="entry name" value="MA"/>
    <property type="match status" value="1"/>
</dbReference>
<dbReference type="Proteomes" id="UP000019184">
    <property type="component" value="Unassembled WGS sequence"/>
</dbReference>
<keyword evidence="8" id="KW-1185">Reference proteome</keyword>
<sequence>MFAHYGPPARAAVGAARAGEQGRGFAVVAGEVRKLAQRSADAAKEIKSLITDSVNKVESGGKLVEQSGQTLKEIVVSVKKVSDIVAEIAAASREQAGGIEQVNKAILSMDQVTQQNAALVEETAAASHAMGEQAQELQKLMGFFTLDQRAVATNRVATAPRSPTSAKFATSVKARPAARPLPVKSQPGHHRRRPDPDPVAQIIPVGRKTTATTAASQEWEEF</sequence>
<reference evidence="7 8" key="1">
    <citation type="journal article" date="2014" name="ISME J.">
        <title>Candidatus Competibacter-lineage genomes retrieved from metagenomes reveal functional metabolic diversity.</title>
        <authorList>
            <person name="McIlroy S.J."/>
            <person name="Albertsen M."/>
            <person name="Andresen E.K."/>
            <person name="Saunders A.M."/>
            <person name="Kristiansen R."/>
            <person name="Stokholm-Bjerregaard M."/>
            <person name="Nielsen K.L."/>
            <person name="Nielsen P.H."/>
        </authorList>
    </citation>
    <scope>NUCLEOTIDE SEQUENCE [LARGE SCALE GENOMIC DNA]</scope>
    <source>
        <strain evidence="7 8">Run_B_J11</strain>
    </source>
</reference>
<dbReference type="PRINTS" id="PR00260">
    <property type="entry name" value="CHEMTRNSDUCR"/>
</dbReference>
<evidence type="ECO:0000259" key="6">
    <source>
        <dbReference type="PROSITE" id="PS50111"/>
    </source>
</evidence>
<feature type="region of interest" description="Disordered" evidence="5">
    <location>
        <begin position="156"/>
        <end position="222"/>
    </location>
</feature>
<dbReference type="InterPro" id="IPR051310">
    <property type="entry name" value="MCP_chemotaxis"/>
</dbReference>
<keyword evidence="2 4" id="KW-0807">Transducer</keyword>
<gene>
    <name evidence="7" type="ORF">BN874_1400071</name>
</gene>
<comment type="caution">
    <text evidence="7">The sequence shown here is derived from an EMBL/GenBank/DDBJ whole genome shotgun (WGS) entry which is preliminary data.</text>
</comment>
<dbReference type="GO" id="GO:0005886">
    <property type="term" value="C:plasma membrane"/>
    <property type="evidence" value="ECO:0007669"/>
    <property type="project" value="TreeGrafter"/>
</dbReference>
<proteinExistence type="inferred from homology"/>
<protein>
    <recommendedName>
        <fullName evidence="6">Methyl-accepting transducer domain-containing protein</fullName>
    </recommendedName>
</protein>
<dbReference type="PANTHER" id="PTHR43531:SF14">
    <property type="entry name" value="METHYL-ACCEPTING CHEMOTAXIS PROTEIN I-RELATED"/>
    <property type="match status" value="1"/>
</dbReference>
<dbReference type="EMBL" id="CBTK010000047">
    <property type="protein sequence ID" value="CDH44012.1"/>
    <property type="molecule type" value="Genomic_DNA"/>
</dbReference>
<name>A0A7U7G966_9GAMM</name>
<dbReference type="GO" id="GO:0007165">
    <property type="term" value="P:signal transduction"/>
    <property type="evidence" value="ECO:0007669"/>
    <property type="project" value="UniProtKB-KW"/>
</dbReference>
<dbReference type="GO" id="GO:0004888">
    <property type="term" value="F:transmembrane signaling receptor activity"/>
    <property type="evidence" value="ECO:0007669"/>
    <property type="project" value="InterPro"/>
</dbReference>
<keyword evidence="1" id="KW-0488">Methylation</keyword>
<dbReference type="SUPFAM" id="SSF58104">
    <property type="entry name" value="Methyl-accepting chemotaxis protein (MCP) signaling domain"/>
    <property type="match status" value="1"/>
</dbReference>
<dbReference type="PROSITE" id="PS50111">
    <property type="entry name" value="CHEMOTAXIS_TRANSDUC_2"/>
    <property type="match status" value="1"/>
</dbReference>
<evidence type="ECO:0000256" key="1">
    <source>
        <dbReference type="ARBA" id="ARBA00022481"/>
    </source>
</evidence>
<evidence type="ECO:0000313" key="7">
    <source>
        <dbReference type="EMBL" id="CDH44012.1"/>
    </source>
</evidence>
<evidence type="ECO:0000313" key="8">
    <source>
        <dbReference type="Proteomes" id="UP000019184"/>
    </source>
</evidence>
<dbReference type="GO" id="GO:0006935">
    <property type="term" value="P:chemotaxis"/>
    <property type="evidence" value="ECO:0007669"/>
    <property type="project" value="InterPro"/>
</dbReference>
<evidence type="ECO:0000256" key="3">
    <source>
        <dbReference type="ARBA" id="ARBA00029447"/>
    </source>
</evidence>
<dbReference type="AlphaFoldDB" id="A0A7U7G966"/>
<accession>A0A7U7G966</accession>
<dbReference type="PANTHER" id="PTHR43531">
    <property type="entry name" value="PROTEIN ICFG"/>
    <property type="match status" value="1"/>
</dbReference>
<evidence type="ECO:0000256" key="2">
    <source>
        <dbReference type="ARBA" id="ARBA00023224"/>
    </source>
</evidence>
<organism evidence="7 8">
    <name type="scientific">Candidatus Contendobacter odensis Run_B_J11</name>
    <dbReference type="NCBI Taxonomy" id="1400861"/>
    <lineage>
        <taxon>Bacteria</taxon>
        <taxon>Pseudomonadati</taxon>
        <taxon>Pseudomonadota</taxon>
        <taxon>Gammaproteobacteria</taxon>
        <taxon>Candidatus Competibacteraceae</taxon>
        <taxon>Candidatus Contendibacter</taxon>
    </lineage>
</organism>
<evidence type="ECO:0000256" key="5">
    <source>
        <dbReference type="SAM" id="MobiDB-lite"/>
    </source>
</evidence>
<evidence type="ECO:0000256" key="4">
    <source>
        <dbReference type="PROSITE-ProRule" id="PRU00284"/>
    </source>
</evidence>
<dbReference type="InterPro" id="IPR004090">
    <property type="entry name" value="Chemotax_Me-accpt_rcpt"/>
</dbReference>
<feature type="domain" description="Methyl-accepting transducer" evidence="6">
    <location>
        <begin position="1"/>
        <end position="131"/>
    </location>
</feature>